<organism evidence="2 3">
    <name type="scientific">Acropora cervicornis</name>
    <name type="common">Staghorn coral</name>
    <dbReference type="NCBI Taxonomy" id="6130"/>
    <lineage>
        <taxon>Eukaryota</taxon>
        <taxon>Metazoa</taxon>
        <taxon>Cnidaria</taxon>
        <taxon>Anthozoa</taxon>
        <taxon>Hexacorallia</taxon>
        <taxon>Scleractinia</taxon>
        <taxon>Astrocoeniina</taxon>
        <taxon>Acroporidae</taxon>
        <taxon>Acropora</taxon>
    </lineage>
</organism>
<keyword evidence="1" id="KW-0812">Transmembrane</keyword>
<name>A0AAD9VA18_ACRCE</name>
<reference evidence="2" key="1">
    <citation type="journal article" date="2023" name="G3 (Bethesda)">
        <title>Whole genome assembly and annotation of the endangered Caribbean coral Acropora cervicornis.</title>
        <authorList>
            <person name="Selwyn J.D."/>
            <person name="Vollmer S.V."/>
        </authorList>
    </citation>
    <scope>NUCLEOTIDE SEQUENCE</scope>
    <source>
        <strain evidence="2">K2</strain>
    </source>
</reference>
<evidence type="ECO:0000313" key="3">
    <source>
        <dbReference type="Proteomes" id="UP001249851"/>
    </source>
</evidence>
<feature type="transmembrane region" description="Helical" evidence="1">
    <location>
        <begin position="35"/>
        <end position="57"/>
    </location>
</feature>
<comment type="caution">
    <text evidence="2">The sequence shown here is derived from an EMBL/GenBank/DDBJ whole genome shotgun (WGS) entry which is preliminary data.</text>
</comment>
<keyword evidence="1" id="KW-0472">Membrane</keyword>
<proteinExistence type="predicted"/>
<protein>
    <submittedName>
        <fullName evidence="2">Uncharacterized protein</fullName>
    </submittedName>
</protein>
<reference evidence="2" key="2">
    <citation type="journal article" date="2023" name="Science">
        <title>Genomic signatures of disease resistance in endangered staghorn corals.</title>
        <authorList>
            <person name="Vollmer S.V."/>
            <person name="Selwyn J.D."/>
            <person name="Despard B.A."/>
            <person name="Roesel C.L."/>
        </authorList>
    </citation>
    <scope>NUCLEOTIDE SEQUENCE</scope>
    <source>
        <strain evidence="2">K2</strain>
    </source>
</reference>
<dbReference type="AlphaFoldDB" id="A0AAD9VA18"/>
<evidence type="ECO:0000313" key="2">
    <source>
        <dbReference type="EMBL" id="KAK2566838.1"/>
    </source>
</evidence>
<accession>A0AAD9VA18</accession>
<sequence>MVKAKRLQSVIGRLQQPSFTSVKVRAVEDRKARGVAWTIVPVLLALRFGTFWCFPVTKTTARFSKHL</sequence>
<evidence type="ECO:0000256" key="1">
    <source>
        <dbReference type="SAM" id="Phobius"/>
    </source>
</evidence>
<dbReference type="EMBL" id="JARQWQ010000016">
    <property type="protein sequence ID" value="KAK2566838.1"/>
    <property type="molecule type" value="Genomic_DNA"/>
</dbReference>
<gene>
    <name evidence="2" type="ORF">P5673_009524</name>
</gene>
<keyword evidence="3" id="KW-1185">Reference proteome</keyword>
<keyword evidence="1" id="KW-1133">Transmembrane helix</keyword>
<dbReference type="Proteomes" id="UP001249851">
    <property type="component" value="Unassembled WGS sequence"/>
</dbReference>